<dbReference type="InterPro" id="IPR036962">
    <property type="entry name" value="Glyco_hydro_3_N_sf"/>
</dbReference>
<comment type="similarity">
    <text evidence="1">Belongs to the glycosyl hydrolase 3 family.</text>
</comment>
<keyword evidence="2 5" id="KW-0378">Hydrolase</keyword>
<name>A0ABU5K5Y5_9ACTN</name>
<dbReference type="EMBL" id="JAXQPW010000001">
    <property type="protein sequence ID" value="MDZ5660292.1"/>
    <property type="molecule type" value="Genomic_DNA"/>
</dbReference>
<dbReference type="Proteomes" id="UP001291999">
    <property type="component" value="Unassembled WGS sequence"/>
</dbReference>
<dbReference type="InterPro" id="IPR017853">
    <property type="entry name" value="GH"/>
</dbReference>
<organism evidence="5 6">
    <name type="scientific">Nocardioides renjunii</name>
    <dbReference type="NCBI Taxonomy" id="3095075"/>
    <lineage>
        <taxon>Bacteria</taxon>
        <taxon>Bacillati</taxon>
        <taxon>Actinomycetota</taxon>
        <taxon>Actinomycetes</taxon>
        <taxon>Propionibacteriales</taxon>
        <taxon>Nocardioidaceae</taxon>
        <taxon>Nocardioides</taxon>
    </lineage>
</organism>
<evidence type="ECO:0000256" key="1">
    <source>
        <dbReference type="ARBA" id="ARBA00005336"/>
    </source>
</evidence>
<evidence type="ECO:0000313" key="6">
    <source>
        <dbReference type="Proteomes" id="UP001291999"/>
    </source>
</evidence>
<dbReference type="PANTHER" id="PTHR30480">
    <property type="entry name" value="BETA-HEXOSAMINIDASE-RELATED"/>
    <property type="match status" value="1"/>
</dbReference>
<proteinExistence type="inferred from homology"/>
<evidence type="ECO:0000256" key="3">
    <source>
        <dbReference type="ARBA" id="ARBA00023295"/>
    </source>
</evidence>
<dbReference type="PROSITE" id="PS00775">
    <property type="entry name" value="GLYCOSYL_HYDROL_F3"/>
    <property type="match status" value="1"/>
</dbReference>
<dbReference type="RefSeq" id="WP_172265541.1">
    <property type="nucleotide sequence ID" value="NZ_JAXQPW010000001.1"/>
</dbReference>
<accession>A0ABU5K5Y5</accession>
<dbReference type="PANTHER" id="PTHR30480:SF16">
    <property type="entry name" value="GLYCOSIDE HYDROLASE FAMILY 3 DOMAIN PROTEIN"/>
    <property type="match status" value="1"/>
</dbReference>
<gene>
    <name evidence="5" type="ORF">SFC79_00835</name>
</gene>
<dbReference type="Pfam" id="PF00933">
    <property type="entry name" value="Glyco_hydro_3"/>
    <property type="match status" value="1"/>
</dbReference>
<evidence type="ECO:0000256" key="2">
    <source>
        <dbReference type="ARBA" id="ARBA00022801"/>
    </source>
</evidence>
<protein>
    <submittedName>
        <fullName evidence="5">Glycoside hydrolase family 3 N-terminal domain-containing protein</fullName>
    </submittedName>
</protein>
<dbReference type="InterPro" id="IPR019800">
    <property type="entry name" value="Glyco_hydro_3_AS"/>
</dbReference>
<dbReference type="Gene3D" id="3.20.20.300">
    <property type="entry name" value="Glycoside hydrolase, family 3, N-terminal domain"/>
    <property type="match status" value="1"/>
</dbReference>
<dbReference type="SUPFAM" id="SSF51445">
    <property type="entry name" value="(Trans)glycosidases"/>
    <property type="match status" value="1"/>
</dbReference>
<comment type="caution">
    <text evidence="5">The sequence shown here is derived from an EMBL/GenBank/DDBJ whole genome shotgun (WGS) entry which is preliminary data.</text>
</comment>
<keyword evidence="6" id="KW-1185">Reference proteome</keyword>
<evidence type="ECO:0000259" key="4">
    <source>
        <dbReference type="Pfam" id="PF00933"/>
    </source>
</evidence>
<keyword evidence="3" id="KW-0326">Glycosidase</keyword>
<dbReference type="InterPro" id="IPR050226">
    <property type="entry name" value="NagZ_Beta-hexosaminidase"/>
</dbReference>
<dbReference type="InterPro" id="IPR001764">
    <property type="entry name" value="Glyco_hydro_3_N"/>
</dbReference>
<sequence length="482" mass="49030">MSAAPETSVDRLALQVLLPGFEGTTLPDDYRELLEQGLGGVCYFGSNTADGPDSIAALSAAVTAANPRAVIAVDEEGGDVSRLHTRTPSPVLGAAALGAADDLDLTEAVGRWVGAELAAVGITLDLAPDADVNCDPDNPVIGTRSFGADARQVAAHTAAWTRGLQSTGVAACAKHFPGHGDTATDSHLALPRIDVDATTLAERELVPFAAAVDSGIAAVMTSHIVVPAIDPDRPATLSPAVLALLRERLGFDGVIVSDALDMAGASAELGVPEASVRALAAGCDLLCIGPDKPASLVEEVRDAVVRAVAEGRLPLARLQDAASRVHAMQPAPAASSVGATDGPDADRQVGAAIRATTVDGRLPGLPGAIVLSVETVANIAVGEVAWGLAPDHRLDPAALPGGVPDDVPDDVPLVVQVRDAHRRPEVLAFLRSVASSGRTAVVVEWGWPGGHDVGLATISTRGSSGPGVAAVTELLREAGWTR</sequence>
<evidence type="ECO:0000313" key="5">
    <source>
        <dbReference type="EMBL" id="MDZ5660292.1"/>
    </source>
</evidence>
<feature type="domain" description="Glycoside hydrolase family 3 N-terminal" evidence="4">
    <location>
        <begin position="32"/>
        <end position="326"/>
    </location>
</feature>
<reference evidence="5 6" key="1">
    <citation type="submission" date="2023-11" db="EMBL/GenBank/DDBJ databases">
        <title>Novel species in genus Nocardioides.</title>
        <authorList>
            <person name="Zhou H."/>
        </authorList>
    </citation>
    <scope>NUCLEOTIDE SEQUENCE [LARGE SCALE GENOMIC DNA]</scope>
    <source>
        <strain evidence="5 6">S-58</strain>
    </source>
</reference>
<dbReference type="GO" id="GO:0016787">
    <property type="term" value="F:hydrolase activity"/>
    <property type="evidence" value="ECO:0007669"/>
    <property type="project" value="UniProtKB-KW"/>
</dbReference>